<dbReference type="RefSeq" id="WP_228873881.1">
    <property type="nucleotide sequence ID" value="NZ_JAHUVW010000004.1"/>
</dbReference>
<sequence length="283" mass="31849">MISLMLRTDSFRDTGDTDDDGAPVREFVPARREPVDLLDLTPRARTLAEAIHQAQRHPGPMGPAEIMLECDRTTAEVYPRREDEARAYGPRKREHERARRHFVRSVLRSASEMSGAEYLEREARSWPMDWYVVGVRGLDPVPSFEAGRGDRVYTHDTAREALGLSLRAWDLLTHAKHLPTPDRWAHGRPHWYPATIDAYRTREVELWPVSKVAEQLGYEGKSAANAARAQLGRWGLLAVGRETGRSGESLYAADQVEALQAHRPGRGRRGAARIDGKFAPSSP</sequence>
<accession>A0ABS6U1J5</accession>
<feature type="region of interest" description="Disordered" evidence="1">
    <location>
        <begin position="1"/>
        <end position="24"/>
    </location>
</feature>
<feature type="region of interest" description="Disordered" evidence="1">
    <location>
        <begin position="262"/>
        <end position="283"/>
    </location>
</feature>
<proteinExistence type="predicted"/>
<organism evidence="2 3">
    <name type="scientific">Streptomyces halstedii</name>
    <dbReference type="NCBI Taxonomy" id="1944"/>
    <lineage>
        <taxon>Bacteria</taxon>
        <taxon>Bacillati</taxon>
        <taxon>Actinomycetota</taxon>
        <taxon>Actinomycetes</taxon>
        <taxon>Kitasatosporales</taxon>
        <taxon>Streptomycetaceae</taxon>
        <taxon>Streptomyces</taxon>
    </lineage>
</organism>
<protein>
    <recommendedName>
        <fullName evidence="4">MarR family transcriptional regulator</fullName>
    </recommendedName>
</protein>
<keyword evidence="3" id="KW-1185">Reference proteome</keyword>
<evidence type="ECO:0000313" key="2">
    <source>
        <dbReference type="EMBL" id="MBV7674166.1"/>
    </source>
</evidence>
<gene>
    <name evidence="2" type="ORF">STHAL_32480</name>
</gene>
<evidence type="ECO:0000256" key="1">
    <source>
        <dbReference type="SAM" id="MobiDB-lite"/>
    </source>
</evidence>
<evidence type="ECO:0008006" key="4">
    <source>
        <dbReference type="Google" id="ProtNLM"/>
    </source>
</evidence>
<dbReference type="Proteomes" id="UP000735541">
    <property type="component" value="Unassembled WGS sequence"/>
</dbReference>
<evidence type="ECO:0000313" key="3">
    <source>
        <dbReference type="Proteomes" id="UP000735541"/>
    </source>
</evidence>
<comment type="caution">
    <text evidence="2">The sequence shown here is derived from an EMBL/GenBank/DDBJ whole genome shotgun (WGS) entry which is preliminary data.</text>
</comment>
<reference evidence="2 3" key="1">
    <citation type="submission" date="2021-07" db="EMBL/GenBank/DDBJ databases">
        <title>Sequencing Streptomyces halstedii LGO-A4 genome an citrus endophytic actinomycete.</title>
        <authorList>
            <person name="Samborskyy M."/>
            <person name="Scott N."/>
            <person name="Deglau R."/>
            <person name="Dickens S."/>
            <person name="Oliveira L.G."/>
        </authorList>
    </citation>
    <scope>NUCLEOTIDE SEQUENCE [LARGE SCALE GENOMIC DNA]</scope>
    <source>
        <strain evidence="2 3">LGO-A4</strain>
    </source>
</reference>
<dbReference type="EMBL" id="JAHUVW010000004">
    <property type="protein sequence ID" value="MBV7674166.1"/>
    <property type="molecule type" value="Genomic_DNA"/>
</dbReference>
<name>A0ABS6U1J5_STRHA</name>